<dbReference type="Proteomes" id="UP000789366">
    <property type="component" value="Unassembled WGS sequence"/>
</dbReference>
<proteinExistence type="predicted"/>
<evidence type="ECO:0000313" key="2">
    <source>
        <dbReference type="Proteomes" id="UP000789366"/>
    </source>
</evidence>
<dbReference type="EMBL" id="CAJVPW010041848">
    <property type="protein sequence ID" value="CAG8749090.1"/>
    <property type="molecule type" value="Genomic_DNA"/>
</dbReference>
<evidence type="ECO:0000313" key="1">
    <source>
        <dbReference type="EMBL" id="CAG8749090.1"/>
    </source>
</evidence>
<gene>
    <name evidence="1" type="ORF">SPELUC_LOCUS14357</name>
</gene>
<feature type="non-terminal residue" evidence="1">
    <location>
        <position position="1"/>
    </location>
</feature>
<accession>A0ACA9QEB4</accession>
<protein>
    <submittedName>
        <fullName evidence="1">9217_t:CDS:1</fullName>
    </submittedName>
</protein>
<organism evidence="1 2">
    <name type="scientific">Cetraspora pellucida</name>
    <dbReference type="NCBI Taxonomy" id="1433469"/>
    <lineage>
        <taxon>Eukaryota</taxon>
        <taxon>Fungi</taxon>
        <taxon>Fungi incertae sedis</taxon>
        <taxon>Mucoromycota</taxon>
        <taxon>Glomeromycotina</taxon>
        <taxon>Glomeromycetes</taxon>
        <taxon>Diversisporales</taxon>
        <taxon>Gigasporaceae</taxon>
        <taxon>Cetraspora</taxon>
    </lineage>
</organism>
<reference evidence="1" key="1">
    <citation type="submission" date="2021-06" db="EMBL/GenBank/DDBJ databases">
        <authorList>
            <person name="Kallberg Y."/>
            <person name="Tangrot J."/>
            <person name="Rosling A."/>
        </authorList>
    </citation>
    <scope>NUCLEOTIDE SEQUENCE</scope>
    <source>
        <strain evidence="1">28 12/20/2015</strain>
    </source>
</reference>
<name>A0ACA9QEB4_9GLOM</name>
<keyword evidence="2" id="KW-1185">Reference proteome</keyword>
<sequence>TYNSERTSILSGTIVFGLQLRCVEQVRDSCHRSNVFRPIKTLSNLAKKSRIKYIGKGIRDFINNEITYLDHKDQLQIKSLTLSVSDQDWIVKYSDDEALKQQKRLAFIQAMDYNHIS</sequence>
<comment type="caution">
    <text evidence="1">The sequence shown here is derived from an EMBL/GenBank/DDBJ whole genome shotgun (WGS) entry which is preliminary data.</text>
</comment>